<keyword evidence="7" id="KW-1185">Reference proteome</keyword>
<reference evidence="6 7" key="1">
    <citation type="submission" date="2021-05" db="EMBL/GenBank/DDBJ databases">
        <title>Fusibacter ferrireducens sp. nov., an anaerobic, sulfur- and Fe-reducing bacterium isolated from the mangrove sediment.</title>
        <authorList>
            <person name="Qiu D."/>
        </authorList>
    </citation>
    <scope>NUCLEOTIDE SEQUENCE [LARGE SCALE GENOMIC DNA]</scope>
    <source>
        <strain evidence="6 7">DSM 12116</strain>
    </source>
</reference>
<evidence type="ECO:0000313" key="6">
    <source>
        <dbReference type="EMBL" id="MBS7526731.1"/>
    </source>
</evidence>
<evidence type="ECO:0000259" key="5">
    <source>
        <dbReference type="Pfam" id="PF02737"/>
    </source>
</evidence>
<dbReference type="PANTHER" id="PTHR48075">
    <property type="entry name" value="3-HYDROXYACYL-COA DEHYDROGENASE FAMILY PROTEIN"/>
    <property type="match status" value="1"/>
</dbReference>
<protein>
    <submittedName>
        <fullName evidence="6">3-hydroxyacyl-CoA dehydrogenase family protein</fullName>
    </submittedName>
</protein>
<comment type="similarity">
    <text evidence="2">Belongs to the 3-hydroxyacyl-CoA dehydrogenase family.</text>
</comment>
<comment type="pathway">
    <text evidence="1">Lipid metabolism; butanoate metabolism.</text>
</comment>
<dbReference type="InterPro" id="IPR013328">
    <property type="entry name" value="6PGD_dom2"/>
</dbReference>
<feature type="domain" description="3-hydroxyacyl-CoA dehydrogenase C-terminal" evidence="4">
    <location>
        <begin position="187"/>
        <end position="283"/>
    </location>
</feature>
<evidence type="ECO:0000256" key="2">
    <source>
        <dbReference type="ARBA" id="ARBA00009463"/>
    </source>
</evidence>
<dbReference type="EMBL" id="JAHBCL010000012">
    <property type="protein sequence ID" value="MBS7526731.1"/>
    <property type="molecule type" value="Genomic_DNA"/>
</dbReference>
<gene>
    <name evidence="6" type="ORF">KHM83_08580</name>
</gene>
<dbReference type="InterPro" id="IPR036291">
    <property type="entry name" value="NAD(P)-bd_dom_sf"/>
</dbReference>
<dbReference type="Gene3D" id="1.10.1040.10">
    <property type="entry name" value="N-(1-d-carboxylethyl)-l-norvaline Dehydrogenase, domain 2"/>
    <property type="match status" value="1"/>
</dbReference>
<dbReference type="SUPFAM" id="SSF48179">
    <property type="entry name" value="6-phosphogluconate dehydrogenase C-terminal domain-like"/>
    <property type="match status" value="1"/>
</dbReference>
<comment type="caution">
    <text evidence="6">The sequence shown here is derived from an EMBL/GenBank/DDBJ whole genome shotgun (WGS) entry which is preliminary data.</text>
</comment>
<evidence type="ECO:0000256" key="3">
    <source>
        <dbReference type="ARBA" id="ARBA00023002"/>
    </source>
</evidence>
<feature type="domain" description="3-hydroxyacyl-CoA dehydrogenase NAD binding" evidence="5">
    <location>
        <begin position="5"/>
        <end position="184"/>
    </location>
</feature>
<evidence type="ECO:0000313" key="7">
    <source>
        <dbReference type="Proteomes" id="UP000746471"/>
    </source>
</evidence>
<sequence length="284" mass="31405">MAIQKIAVIGAGAMGTGIAQISAQSGYDVILYDIAEPMLQKSKANIEKGIAKLVQKGKMSAETGDEVMERLSFTTVLETVKDVDLVIEAVIENLKVKQDVFKNLSALCDAHTIFATNTSTMSITKIAAVTDRGNQFAGLHFFNPATIMRLVEIIRGYYTDDATVEALQTYVASLGKESIEVKKDSPGFVVNRLMLPQFREAYLVYDEGIASLEDIDKALKLGLNHPMGPFELMDYTGLDIAFDSFEYLYSEFALPNWAPPTALRRMINANRLGKKTGKGWYDYE</sequence>
<evidence type="ECO:0000256" key="1">
    <source>
        <dbReference type="ARBA" id="ARBA00005086"/>
    </source>
</evidence>
<organism evidence="6 7">
    <name type="scientific">Fusibacter paucivorans</name>
    <dbReference type="NCBI Taxonomy" id="76009"/>
    <lineage>
        <taxon>Bacteria</taxon>
        <taxon>Bacillati</taxon>
        <taxon>Bacillota</taxon>
        <taxon>Clostridia</taxon>
        <taxon>Eubacteriales</taxon>
        <taxon>Eubacteriales Family XII. Incertae Sedis</taxon>
        <taxon>Fusibacter</taxon>
    </lineage>
</organism>
<dbReference type="InterPro" id="IPR008927">
    <property type="entry name" value="6-PGluconate_DH-like_C_sf"/>
</dbReference>
<dbReference type="PANTHER" id="PTHR48075:SF5">
    <property type="entry name" value="3-HYDROXYBUTYRYL-COA DEHYDROGENASE"/>
    <property type="match status" value="1"/>
</dbReference>
<dbReference type="PIRSF" id="PIRSF000105">
    <property type="entry name" value="HCDH"/>
    <property type="match status" value="1"/>
</dbReference>
<dbReference type="Pfam" id="PF00725">
    <property type="entry name" value="3HCDH"/>
    <property type="match status" value="1"/>
</dbReference>
<keyword evidence="3" id="KW-0560">Oxidoreductase</keyword>
<dbReference type="SUPFAM" id="SSF51735">
    <property type="entry name" value="NAD(P)-binding Rossmann-fold domains"/>
    <property type="match status" value="1"/>
</dbReference>
<evidence type="ECO:0000259" key="4">
    <source>
        <dbReference type="Pfam" id="PF00725"/>
    </source>
</evidence>
<dbReference type="RefSeq" id="WP_213236588.1">
    <property type="nucleotide sequence ID" value="NZ_JAHBCL010000012.1"/>
</dbReference>
<proteinExistence type="inferred from homology"/>
<dbReference type="InterPro" id="IPR022694">
    <property type="entry name" value="3-OHacyl-CoA_DH"/>
</dbReference>
<dbReference type="Proteomes" id="UP000746471">
    <property type="component" value="Unassembled WGS sequence"/>
</dbReference>
<dbReference type="Pfam" id="PF02737">
    <property type="entry name" value="3HCDH_N"/>
    <property type="match status" value="1"/>
</dbReference>
<dbReference type="InterPro" id="IPR006176">
    <property type="entry name" value="3-OHacyl-CoA_DH_NAD-bd"/>
</dbReference>
<dbReference type="InterPro" id="IPR006108">
    <property type="entry name" value="3HC_DH_C"/>
</dbReference>
<dbReference type="Gene3D" id="3.40.50.720">
    <property type="entry name" value="NAD(P)-binding Rossmann-like Domain"/>
    <property type="match status" value="1"/>
</dbReference>
<accession>A0ABS5PQR8</accession>
<name>A0ABS5PQR8_9FIRM</name>